<reference evidence="2 3" key="2">
    <citation type="submission" date="2014-09" db="EMBL/GenBank/DDBJ databases">
        <authorList>
            <consortium name="NBRP consortium"/>
            <person name="Sawabe T."/>
            <person name="Meirelles P."/>
            <person name="Nakanishi M."/>
            <person name="Sayaka M."/>
            <person name="Hattori M."/>
            <person name="Ohkuma M."/>
        </authorList>
    </citation>
    <scope>NUCLEOTIDE SEQUENCE [LARGE SCALE GENOMIC DNA]</scope>
    <source>
        <strain evidence="2 3">JCM 19240</strain>
    </source>
</reference>
<gene>
    <name evidence="2" type="ORF">JCM19240_1155</name>
</gene>
<evidence type="ECO:0000256" key="1">
    <source>
        <dbReference type="SAM" id="Phobius"/>
    </source>
</evidence>
<sequence>MIRRRTFYIRPLMYWIVVLGLSYLFLIITFQRSYVDFILPLASEYYAGYFTEMTPLLTMVAIALLAIAAPYRLLLLGRVDKGIVSVLYVSTLGCLSAYVIGRTGFGYHMIPSLVFCVTIVVMSFLVGVRQLGNKHRIITLFYLLVVSATFYFLSGHYFFRTMDTRYEQAWHNWQSQTFPGINRSTLVEHSKIVSLTSFVEPYVLPGDGIIFFAQRMYPMV</sequence>
<feature type="transmembrane region" description="Helical" evidence="1">
    <location>
        <begin position="54"/>
        <end position="75"/>
    </location>
</feature>
<dbReference type="Proteomes" id="UP000029224">
    <property type="component" value="Unassembled WGS sequence"/>
</dbReference>
<dbReference type="AlphaFoldDB" id="A0A090TT75"/>
<organism evidence="2 3">
    <name type="scientific">Vibrio maritimus</name>
    <dbReference type="NCBI Taxonomy" id="990268"/>
    <lineage>
        <taxon>Bacteria</taxon>
        <taxon>Pseudomonadati</taxon>
        <taxon>Pseudomonadota</taxon>
        <taxon>Gammaproteobacteria</taxon>
        <taxon>Vibrionales</taxon>
        <taxon>Vibrionaceae</taxon>
        <taxon>Vibrio</taxon>
    </lineage>
</organism>
<keyword evidence="1" id="KW-1133">Transmembrane helix</keyword>
<feature type="transmembrane region" description="Helical" evidence="1">
    <location>
        <begin position="140"/>
        <end position="159"/>
    </location>
</feature>
<protein>
    <submittedName>
        <fullName evidence="2">Uncharacterized protein</fullName>
    </submittedName>
</protein>
<dbReference type="EMBL" id="BBMT01000004">
    <property type="protein sequence ID" value="GAL34247.1"/>
    <property type="molecule type" value="Genomic_DNA"/>
</dbReference>
<keyword evidence="1" id="KW-0472">Membrane</keyword>
<keyword evidence="1" id="KW-0812">Transmembrane</keyword>
<feature type="transmembrane region" description="Helical" evidence="1">
    <location>
        <begin position="12"/>
        <end position="34"/>
    </location>
</feature>
<comment type="caution">
    <text evidence="2">The sequence shown here is derived from an EMBL/GenBank/DDBJ whole genome shotgun (WGS) entry which is preliminary data.</text>
</comment>
<reference evidence="2 3" key="1">
    <citation type="submission" date="2014-09" db="EMBL/GenBank/DDBJ databases">
        <title>Vibrio maritimus JCM 19240. (C210) whole genome shotgun sequence.</title>
        <authorList>
            <person name="Sawabe T."/>
            <person name="Meirelles P."/>
            <person name="Nakanishi M."/>
            <person name="Sayaka M."/>
            <person name="Hattori M."/>
            <person name="Ohkuma M."/>
        </authorList>
    </citation>
    <scope>NUCLEOTIDE SEQUENCE [LARGE SCALE GENOMIC DNA]</scope>
    <source>
        <strain evidence="2 3">JCM 19240</strain>
    </source>
</reference>
<evidence type="ECO:0000313" key="3">
    <source>
        <dbReference type="Proteomes" id="UP000029224"/>
    </source>
</evidence>
<proteinExistence type="predicted"/>
<feature type="transmembrane region" description="Helical" evidence="1">
    <location>
        <begin position="107"/>
        <end position="128"/>
    </location>
</feature>
<keyword evidence="3" id="KW-1185">Reference proteome</keyword>
<evidence type="ECO:0000313" key="2">
    <source>
        <dbReference type="EMBL" id="GAL34247.1"/>
    </source>
</evidence>
<name>A0A090TT75_9VIBR</name>
<feature type="transmembrane region" description="Helical" evidence="1">
    <location>
        <begin position="82"/>
        <end position="101"/>
    </location>
</feature>
<accession>A0A090TT75</accession>